<reference evidence="2" key="1">
    <citation type="submission" date="2014-04" db="EMBL/GenBank/DDBJ databases">
        <title>Evolutionary Origins and Diversification of the Mycorrhizal Mutualists.</title>
        <authorList>
            <consortium name="DOE Joint Genome Institute"/>
            <consortium name="Mycorrhizal Genomics Consortium"/>
            <person name="Kohler A."/>
            <person name="Kuo A."/>
            <person name="Nagy L.G."/>
            <person name="Floudas D."/>
            <person name="Copeland A."/>
            <person name="Barry K.W."/>
            <person name="Cichocki N."/>
            <person name="Veneault-Fourrey C."/>
            <person name="LaButti K."/>
            <person name="Lindquist E.A."/>
            <person name="Lipzen A."/>
            <person name="Lundell T."/>
            <person name="Morin E."/>
            <person name="Murat C."/>
            <person name="Riley R."/>
            <person name="Ohm R."/>
            <person name="Sun H."/>
            <person name="Tunlid A."/>
            <person name="Henrissat B."/>
            <person name="Grigoriev I.V."/>
            <person name="Hibbett D.S."/>
            <person name="Martin F."/>
        </authorList>
    </citation>
    <scope>NUCLEOTIDE SEQUENCE [LARGE SCALE GENOMIC DNA]</scope>
    <source>
        <strain evidence="2">FD-334 SS-4</strain>
    </source>
</reference>
<dbReference type="EMBL" id="KN817665">
    <property type="protein sequence ID" value="KJA14783.1"/>
    <property type="molecule type" value="Genomic_DNA"/>
</dbReference>
<protein>
    <submittedName>
        <fullName evidence="1">Uncharacterized protein</fullName>
    </submittedName>
</protein>
<evidence type="ECO:0000313" key="1">
    <source>
        <dbReference type="EMBL" id="KJA14783.1"/>
    </source>
</evidence>
<dbReference type="AlphaFoldDB" id="A0A0D2LVC6"/>
<name>A0A0D2LVC6_HYPSF</name>
<evidence type="ECO:0000313" key="2">
    <source>
        <dbReference type="Proteomes" id="UP000054270"/>
    </source>
</evidence>
<accession>A0A0D2LVC6</accession>
<keyword evidence="2" id="KW-1185">Reference proteome</keyword>
<gene>
    <name evidence="1" type="ORF">HYPSUDRAFT_208411</name>
</gene>
<proteinExistence type="predicted"/>
<dbReference type="Proteomes" id="UP000054270">
    <property type="component" value="Unassembled WGS sequence"/>
</dbReference>
<organism evidence="1 2">
    <name type="scientific">Hypholoma sublateritium (strain FD-334 SS-4)</name>
    <dbReference type="NCBI Taxonomy" id="945553"/>
    <lineage>
        <taxon>Eukaryota</taxon>
        <taxon>Fungi</taxon>
        <taxon>Dikarya</taxon>
        <taxon>Basidiomycota</taxon>
        <taxon>Agaricomycotina</taxon>
        <taxon>Agaricomycetes</taxon>
        <taxon>Agaricomycetidae</taxon>
        <taxon>Agaricales</taxon>
        <taxon>Agaricineae</taxon>
        <taxon>Strophariaceae</taxon>
        <taxon>Hypholoma</taxon>
    </lineage>
</organism>
<sequence>MTHARPTNADALHSLTPNAIASRTNMLRDRTFRMSSAPLARPIPSRIPFSSHMKRYAPYLTRFPPLLVSRLEGSFSFRIVSVSYRIVSYRWHTEVISMFEPSRSCPLNRAPPPSSTNDPVLMHAQDTLAPRPFLPTRGSHRHYNDTRRW</sequence>